<evidence type="ECO:0000256" key="4">
    <source>
        <dbReference type="PROSITE-ProRule" id="PRU00169"/>
    </source>
</evidence>
<keyword evidence="8" id="KW-1185">Reference proteome</keyword>
<evidence type="ECO:0000256" key="2">
    <source>
        <dbReference type="ARBA" id="ARBA00012438"/>
    </source>
</evidence>
<proteinExistence type="predicted"/>
<comment type="catalytic activity">
    <reaction evidence="1">
        <text>ATP + protein L-histidine = ADP + protein N-phospho-L-histidine.</text>
        <dbReference type="EC" id="2.7.13.3"/>
    </reaction>
</comment>
<dbReference type="STRING" id="490188.SAMN04488068_0118"/>
<gene>
    <name evidence="7" type="ORF">SAMN04488068_0118</name>
</gene>
<organism evidence="7 8">
    <name type="scientific">Hydrocarboniphaga daqingensis</name>
    <dbReference type="NCBI Taxonomy" id="490188"/>
    <lineage>
        <taxon>Bacteria</taxon>
        <taxon>Pseudomonadati</taxon>
        <taxon>Pseudomonadota</taxon>
        <taxon>Gammaproteobacteria</taxon>
        <taxon>Nevskiales</taxon>
        <taxon>Nevskiaceae</taxon>
        <taxon>Hydrocarboniphaga</taxon>
    </lineage>
</organism>
<evidence type="ECO:0000256" key="3">
    <source>
        <dbReference type="ARBA" id="ARBA00022553"/>
    </source>
</evidence>
<accession>A0A1M5JQU7</accession>
<feature type="modified residue" description="4-aspartylphosphate" evidence="4">
    <location>
        <position position="54"/>
    </location>
</feature>
<dbReference type="SUPFAM" id="SSF52172">
    <property type="entry name" value="CheY-like"/>
    <property type="match status" value="1"/>
</dbReference>
<evidence type="ECO:0000259" key="6">
    <source>
        <dbReference type="PROSITE" id="PS50110"/>
    </source>
</evidence>
<dbReference type="EMBL" id="FQWZ01000001">
    <property type="protein sequence ID" value="SHG42353.1"/>
    <property type="molecule type" value="Genomic_DNA"/>
</dbReference>
<feature type="domain" description="Response regulatory" evidence="6">
    <location>
        <begin position="5"/>
        <end position="121"/>
    </location>
</feature>
<dbReference type="InterPro" id="IPR004358">
    <property type="entry name" value="Sig_transdc_His_kin-like_C"/>
</dbReference>
<dbReference type="Gene3D" id="3.40.50.2300">
    <property type="match status" value="1"/>
</dbReference>
<dbReference type="Pfam" id="PF00072">
    <property type="entry name" value="Response_reg"/>
    <property type="match status" value="1"/>
</dbReference>
<dbReference type="AlphaFoldDB" id="A0A1M5JQU7"/>
<sequence>MDKDLIFIVDDQASNIEVVTALLQRADYEVVSALSGEEVLDHCLSRTPSLVLLDMRMPVMDGFEVCEHLRANPRTADVPIIFLTAAREREGVIQAFQHGAVDYVTKPFVAEELLARVKTHVELKRARDHLALIAQERADLTQIVAHDLKNPLSSILFALDLMDRGQDTPERMVGEIRESAQHCLKFIDNYLGRWAKSSDLRKVEISALSLAPVIKATVDSFNLLAQERGMQISADIVDDPQVMANATAVRHVLENLISNSLRYAPSGGTISVRCETGRSGMARVSVADRGPGVPRDRQQQLFKRYVRLQTSDDVQHASGLGLAISKEEITRMSGHLWYEDREGGGSVFSFVLPRVGYDNPSTRYAPN</sequence>
<dbReference type="PROSITE" id="PS50109">
    <property type="entry name" value="HIS_KIN"/>
    <property type="match status" value="1"/>
</dbReference>
<dbReference type="GO" id="GO:0000155">
    <property type="term" value="F:phosphorelay sensor kinase activity"/>
    <property type="evidence" value="ECO:0007669"/>
    <property type="project" value="InterPro"/>
</dbReference>
<evidence type="ECO:0000256" key="1">
    <source>
        <dbReference type="ARBA" id="ARBA00000085"/>
    </source>
</evidence>
<dbReference type="PANTHER" id="PTHR43547:SF2">
    <property type="entry name" value="HYBRID SIGNAL TRANSDUCTION HISTIDINE KINASE C"/>
    <property type="match status" value="1"/>
</dbReference>
<dbReference type="SMART" id="SM00388">
    <property type="entry name" value="HisKA"/>
    <property type="match status" value="1"/>
</dbReference>
<dbReference type="Pfam" id="PF00512">
    <property type="entry name" value="HisKA"/>
    <property type="match status" value="1"/>
</dbReference>
<dbReference type="InterPro" id="IPR001789">
    <property type="entry name" value="Sig_transdc_resp-reg_receiver"/>
</dbReference>
<protein>
    <recommendedName>
        <fullName evidence="2">histidine kinase</fullName>
        <ecNumber evidence="2">2.7.13.3</ecNumber>
    </recommendedName>
</protein>
<dbReference type="InterPro" id="IPR036097">
    <property type="entry name" value="HisK_dim/P_sf"/>
</dbReference>
<keyword evidence="7" id="KW-0808">Transferase</keyword>
<dbReference type="SMART" id="SM00387">
    <property type="entry name" value="HATPase_c"/>
    <property type="match status" value="1"/>
</dbReference>
<dbReference type="InterPro" id="IPR003594">
    <property type="entry name" value="HATPase_dom"/>
</dbReference>
<reference evidence="7 8" key="1">
    <citation type="submission" date="2016-11" db="EMBL/GenBank/DDBJ databases">
        <authorList>
            <person name="Jaros S."/>
            <person name="Januszkiewicz K."/>
            <person name="Wedrychowicz H."/>
        </authorList>
    </citation>
    <scope>NUCLEOTIDE SEQUENCE [LARGE SCALE GENOMIC DNA]</scope>
    <source>
        <strain evidence="7 8">CGMCC 1.7049</strain>
    </source>
</reference>
<dbReference type="PRINTS" id="PR00344">
    <property type="entry name" value="BCTRLSENSOR"/>
</dbReference>
<evidence type="ECO:0000313" key="7">
    <source>
        <dbReference type="EMBL" id="SHG42353.1"/>
    </source>
</evidence>
<dbReference type="Gene3D" id="1.10.287.130">
    <property type="match status" value="1"/>
</dbReference>
<name>A0A1M5JQU7_9GAMM</name>
<dbReference type="SUPFAM" id="SSF47384">
    <property type="entry name" value="Homodimeric domain of signal transducing histidine kinase"/>
    <property type="match status" value="1"/>
</dbReference>
<keyword evidence="7" id="KW-0418">Kinase</keyword>
<dbReference type="SUPFAM" id="SSF55874">
    <property type="entry name" value="ATPase domain of HSP90 chaperone/DNA topoisomerase II/histidine kinase"/>
    <property type="match status" value="1"/>
</dbReference>
<evidence type="ECO:0000259" key="5">
    <source>
        <dbReference type="PROSITE" id="PS50109"/>
    </source>
</evidence>
<keyword evidence="3 4" id="KW-0597">Phosphoprotein</keyword>
<dbReference type="InterPro" id="IPR005467">
    <property type="entry name" value="His_kinase_dom"/>
</dbReference>
<evidence type="ECO:0000313" key="8">
    <source>
        <dbReference type="Proteomes" id="UP000199758"/>
    </source>
</evidence>
<dbReference type="InterPro" id="IPR036890">
    <property type="entry name" value="HATPase_C_sf"/>
</dbReference>
<dbReference type="CDD" id="cd00082">
    <property type="entry name" value="HisKA"/>
    <property type="match status" value="1"/>
</dbReference>
<dbReference type="PANTHER" id="PTHR43547">
    <property type="entry name" value="TWO-COMPONENT HISTIDINE KINASE"/>
    <property type="match status" value="1"/>
</dbReference>
<dbReference type="InterPro" id="IPR011006">
    <property type="entry name" value="CheY-like_superfamily"/>
</dbReference>
<dbReference type="Gene3D" id="3.30.565.10">
    <property type="entry name" value="Histidine kinase-like ATPase, C-terminal domain"/>
    <property type="match status" value="1"/>
</dbReference>
<feature type="domain" description="Histidine kinase" evidence="5">
    <location>
        <begin position="143"/>
        <end position="356"/>
    </location>
</feature>
<dbReference type="SMART" id="SM00448">
    <property type="entry name" value="REC"/>
    <property type="match status" value="1"/>
</dbReference>
<dbReference type="RefSeq" id="WP_245793038.1">
    <property type="nucleotide sequence ID" value="NZ_FQWZ01000001.1"/>
</dbReference>
<dbReference type="EC" id="2.7.13.3" evidence="2"/>
<dbReference type="Proteomes" id="UP000199758">
    <property type="component" value="Unassembled WGS sequence"/>
</dbReference>
<dbReference type="PROSITE" id="PS50110">
    <property type="entry name" value="RESPONSE_REGULATORY"/>
    <property type="match status" value="1"/>
</dbReference>
<dbReference type="InterPro" id="IPR003661">
    <property type="entry name" value="HisK_dim/P_dom"/>
</dbReference>
<dbReference type="Pfam" id="PF02518">
    <property type="entry name" value="HATPase_c"/>
    <property type="match status" value="1"/>
</dbReference>